<dbReference type="AlphaFoldDB" id="A0A7W9AFF4"/>
<accession>A0A7W9AFF4</accession>
<protein>
    <submittedName>
        <fullName evidence="2">Uncharacterized protein</fullName>
    </submittedName>
</protein>
<evidence type="ECO:0000313" key="2">
    <source>
        <dbReference type="EMBL" id="MBB5684685.1"/>
    </source>
</evidence>
<reference evidence="2 3" key="1">
    <citation type="submission" date="2020-08" db="EMBL/GenBank/DDBJ databases">
        <title>Genomic Encyclopedia of Type Strains, Phase IV (KMG-IV): sequencing the most valuable type-strain genomes for metagenomic binning, comparative biology and taxonomic classification.</title>
        <authorList>
            <person name="Goeker M."/>
        </authorList>
    </citation>
    <scope>NUCLEOTIDE SEQUENCE [LARGE SCALE GENOMIC DNA]</scope>
    <source>
        <strain evidence="2 3">DSM 25079</strain>
    </source>
</reference>
<feature type="region of interest" description="Disordered" evidence="1">
    <location>
        <begin position="19"/>
        <end position="42"/>
    </location>
</feature>
<organism evidence="2 3">
    <name type="scientific">Sphingobium boeckii</name>
    <dbReference type="NCBI Taxonomy" id="1082345"/>
    <lineage>
        <taxon>Bacteria</taxon>
        <taxon>Pseudomonadati</taxon>
        <taxon>Pseudomonadota</taxon>
        <taxon>Alphaproteobacteria</taxon>
        <taxon>Sphingomonadales</taxon>
        <taxon>Sphingomonadaceae</taxon>
        <taxon>Sphingobium</taxon>
    </lineage>
</organism>
<dbReference type="RefSeq" id="WP_281397023.1">
    <property type="nucleotide sequence ID" value="NZ_JACIJC010000001.1"/>
</dbReference>
<feature type="compositionally biased region" description="Basic and acidic residues" evidence="1">
    <location>
        <begin position="27"/>
        <end position="42"/>
    </location>
</feature>
<dbReference type="EMBL" id="JACIJC010000001">
    <property type="protein sequence ID" value="MBB5684685.1"/>
    <property type="molecule type" value="Genomic_DNA"/>
</dbReference>
<evidence type="ECO:0000256" key="1">
    <source>
        <dbReference type="SAM" id="MobiDB-lite"/>
    </source>
</evidence>
<proteinExistence type="predicted"/>
<keyword evidence="3" id="KW-1185">Reference proteome</keyword>
<dbReference type="Proteomes" id="UP000549617">
    <property type="component" value="Unassembled WGS sequence"/>
</dbReference>
<gene>
    <name evidence="2" type="ORF">FHS49_000676</name>
</gene>
<sequence length="42" mass="4879">MTKAEEERAKRLAEALRENLRRRKAQARGDEGRTAPETKPEE</sequence>
<comment type="caution">
    <text evidence="2">The sequence shown here is derived from an EMBL/GenBank/DDBJ whole genome shotgun (WGS) entry which is preliminary data.</text>
</comment>
<name>A0A7W9AFF4_9SPHN</name>
<evidence type="ECO:0000313" key="3">
    <source>
        <dbReference type="Proteomes" id="UP000549617"/>
    </source>
</evidence>